<dbReference type="InterPro" id="IPR050109">
    <property type="entry name" value="HTH-type_TetR-like_transc_reg"/>
</dbReference>
<dbReference type="PRINTS" id="PR00455">
    <property type="entry name" value="HTHTETR"/>
</dbReference>
<evidence type="ECO:0000313" key="7">
    <source>
        <dbReference type="EMBL" id="MRH43445.1"/>
    </source>
</evidence>
<gene>
    <name evidence="7" type="ORF">GH741_12230</name>
</gene>
<organism evidence="7 8">
    <name type="scientific">Aquibacillus halophilus</name>
    <dbReference type="NCBI Taxonomy" id="930132"/>
    <lineage>
        <taxon>Bacteria</taxon>
        <taxon>Bacillati</taxon>
        <taxon>Bacillota</taxon>
        <taxon>Bacilli</taxon>
        <taxon>Bacillales</taxon>
        <taxon>Bacillaceae</taxon>
        <taxon>Aquibacillus</taxon>
    </lineage>
</organism>
<dbReference type="Gene3D" id="1.10.10.60">
    <property type="entry name" value="Homeodomain-like"/>
    <property type="match status" value="1"/>
</dbReference>
<dbReference type="EMBL" id="WJNG01000009">
    <property type="protein sequence ID" value="MRH43445.1"/>
    <property type="molecule type" value="Genomic_DNA"/>
</dbReference>
<evidence type="ECO:0000313" key="8">
    <source>
        <dbReference type="Proteomes" id="UP000799092"/>
    </source>
</evidence>
<dbReference type="SUPFAM" id="SSF48498">
    <property type="entry name" value="Tetracyclin repressor-like, C-terminal domain"/>
    <property type="match status" value="1"/>
</dbReference>
<evidence type="ECO:0000256" key="1">
    <source>
        <dbReference type="ARBA" id="ARBA00022491"/>
    </source>
</evidence>
<dbReference type="InterPro" id="IPR036271">
    <property type="entry name" value="Tet_transcr_reg_TetR-rel_C_sf"/>
</dbReference>
<dbReference type="PANTHER" id="PTHR30055:SF175">
    <property type="entry name" value="HTH-TYPE TRANSCRIPTIONAL REPRESSOR KSTR2"/>
    <property type="match status" value="1"/>
</dbReference>
<sequence length="207" mass="23851">MLKAKKKRSLGRPRSSELKQPTNEIILQTATYLFLANGYQDVSVDDIAKKCNVTKATVYYYYDSKAELFTEAMVQMMFRIRERMRAMLLEDSPLYGRLLKVTQAHLRATVDIDLDGFMRETKNSLSSDQIKKMQEAEENMYKAIEEAFVNAIDNGEISEINPTFAAHTYISLLRVGNYKNTDNTTIFPSIDETSEQIMTFFWNGLFS</sequence>
<evidence type="ECO:0000259" key="6">
    <source>
        <dbReference type="PROSITE" id="PS50977"/>
    </source>
</evidence>
<dbReference type="AlphaFoldDB" id="A0A6A8DCM4"/>
<dbReference type="Pfam" id="PF00440">
    <property type="entry name" value="TetR_N"/>
    <property type="match status" value="1"/>
</dbReference>
<keyword evidence="2" id="KW-0805">Transcription regulation</keyword>
<proteinExistence type="predicted"/>
<evidence type="ECO:0000256" key="3">
    <source>
        <dbReference type="ARBA" id="ARBA00023125"/>
    </source>
</evidence>
<keyword evidence="3 5" id="KW-0238">DNA-binding</keyword>
<keyword evidence="1" id="KW-0678">Repressor</keyword>
<evidence type="ECO:0000256" key="5">
    <source>
        <dbReference type="PROSITE-ProRule" id="PRU00335"/>
    </source>
</evidence>
<evidence type="ECO:0000256" key="4">
    <source>
        <dbReference type="ARBA" id="ARBA00023163"/>
    </source>
</evidence>
<dbReference type="FunFam" id="1.10.10.60:FF:000141">
    <property type="entry name" value="TetR family transcriptional regulator"/>
    <property type="match status" value="1"/>
</dbReference>
<dbReference type="InterPro" id="IPR001647">
    <property type="entry name" value="HTH_TetR"/>
</dbReference>
<dbReference type="Proteomes" id="UP000799092">
    <property type="component" value="Unassembled WGS sequence"/>
</dbReference>
<keyword evidence="4" id="KW-0804">Transcription</keyword>
<feature type="DNA-binding region" description="H-T-H motif" evidence="5">
    <location>
        <begin position="43"/>
        <end position="62"/>
    </location>
</feature>
<accession>A0A6A8DCM4</accession>
<evidence type="ECO:0000256" key="2">
    <source>
        <dbReference type="ARBA" id="ARBA00023015"/>
    </source>
</evidence>
<dbReference type="PROSITE" id="PS50977">
    <property type="entry name" value="HTH_TETR_2"/>
    <property type="match status" value="1"/>
</dbReference>
<dbReference type="InterPro" id="IPR009057">
    <property type="entry name" value="Homeodomain-like_sf"/>
</dbReference>
<name>A0A6A8DCM4_9BACI</name>
<dbReference type="GO" id="GO:0000976">
    <property type="term" value="F:transcription cis-regulatory region binding"/>
    <property type="evidence" value="ECO:0007669"/>
    <property type="project" value="TreeGrafter"/>
</dbReference>
<protein>
    <submittedName>
        <fullName evidence="7">TetR family transcriptional regulator</fullName>
    </submittedName>
</protein>
<keyword evidence="8" id="KW-1185">Reference proteome</keyword>
<dbReference type="PANTHER" id="PTHR30055">
    <property type="entry name" value="HTH-TYPE TRANSCRIPTIONAL REGULATOR RUTR"/>
    <property type="match status" value="1"/>
</dbReference>
<dbReference type="SUPFAM" id="SSF46689">
    <property type="entry name" value="Homeodomain-like"/>
    <property type="match status" value="1"/>
</dbReference>
<dbReference type="GO" id="GO:0045892">
    <property type="term" value="P:negative regulation of DNA-templated transcription"/>
    <property type="evidence" value="ECO:0007669"/>
    <property type="project" value="UniProtKB-ARBA"/>
</dbReference>
<reference evidence="7" key="1">
    <citation type="submission" date="2019-11" db="EMBL/GenBank/DDBJ databases">
        <authorList>
            <person name="Li J."/>
        </authorList>
    </citation>
    <scope>NUCLEOTIDE SEQUENCE</scope>
    <source>
        <strain evidence="7">B6B</strain>
    </source>
</reference>
<feature type="domain" description="HTH tetR-type" evidence="6">
    <location>
        <begin position="20"/>
        <end position="80"/>
    </location>
</feature>
<dbReference type="Gene3D" id="1.10.357.10">
    <property type="entry name" value="Tetracycline Repressor, domain 2"/>
    <property type="match status" value="1"/>
</dbReference>
<comment type="caution">
    <text evidence="7">The sequence shown here is derived from an EMBL/GenBank/DDBJ whole genome shotgun (WGS) entry which is preliminary data.</text>
</comment>
<dbReference type="GO" id="GO:0003700">
    <property type="term" value="F:DNA-binding transcription factor activity"/>
    <property type="evidence" value="ECO:0007669"/>
    <property type="project" value="TreeGrafter"/>
</dbReference>